<dbReference type="SUPFAM" id="SSF55961">
    <property type="entry name" value="Bet v1-like"/>
    <property type="match status" value="1"/>
</dbReference>
<comment type="similarity">
    <text evidence="1">Belongs to the AHA1 family.</text>
</comment>
<keyword evidence="4" id="KW-1185">Reference proteome</keyword>
<gene>
    <name evidence="3" type="ORF">ACFFGH_24155</name>
</gene>
<dbReference type="Proteomes" id="UP001589896">
    <property type="component" value="Unassembled WGS sequence"/>
</dbReference>
<evidence type="ECO:0000313" key="3">
    <source>
        <dbReference type="EMBL" id="MFC0680935.1"/>
    </source>
</evidence>
<name>A0ABV6RVD4_9GAMM</name>
<organism evidence="3 4">
    <name type="scientific">Lysobacter korlensis</name>
    <dbReference type="NCBI Taxonomy" id="553636"/>
    <lineage>
        <taxon>Bacteria</taxon>
        <taxon>Pseudomonadati</taxon>
        <taxon>Pseudomonadota</taxon>
        <taxon>Gammaproteobacteria</taxon>
        <taxon>Lysobacterales</taxon>
        <taxon>Lysobacteraceae</taxon>
        <taxon>Lysobacter</taxon>
    </lineage>
</organism>
<dbReference type="Gene3D" id="3.30.530.20">
    <property type="match status" value="1"/>
</dbReference>
<feature type="domain" description="Activator of Hsp90 ATPase homologue 1/2-like C-terminal" evidence="2">
    <location>
        <begin position="27"/>
        <end position="159"/>
    </location>
</feature>
<dbReference type="RefSeq" id="WP_386673101.1">
    <property type="nucleotide sequence ID" value="NZ_JBHLTG010000006.1"/>
</dbReference>
<evidence type="ECO:0000256" key="1">
    <source>
        <dbReference type="ARBA" id="ARBA00006817"/>
    </source>
</evidence>
<evidence type="ECO:0000313" key="4">
    <source>
        <dbReference type="Proteomes" id="UP001589896"/>
    </source>
</evidence>
<reference evidence="3 4" key="1">
    <citation type="submission" date="2024-09" db="EMBL/GenBank/DDBJ databases">
        <authorList>
            <person name="Sun Q."/>
            <person name="Mori K."/>
        </authorList>
    </citation>
    <scope>NUCLEOTIDE SEQUENCE [LARGE SCALE GENOMIC DNA]</scope>
    <source>
        <strain evidence="3 4">KCTC 23076</strain>
    </source>
</reference>
<evidence type="ECO:0000259" key="2">
    <source>
        <dbReference type="Pfam" id="PF08327"/>
    </source>
</evidence>
<dbReference type="InterPro" id="IPR023393">
    <property type="entry name" value="START-like_dom_sf"/>
</dbReference>
<accession>A0ABV6RVD4</accession>
<proteinExistence type="inferred from homology"/>
<protein>
    <submittedName>
        <fullName evidence="3">SRPBCC family protein</fullName>
    </submittedName>
</protein>
<dbReference type="Pfam" id="PF08327">
    <property type="entry name" value="AHSA1"/>
    <property type="match status" value="1"/>
</dbReference>
<dbReference type="EMBL" id="JBHLTG010000006">
    <property type="protein sequence ID" value="MFC0680935.1"/>
    <property type="molecule type" value="Genomic_DNA"/>
</dbReference>
<dbReference type="InterPro" id="IPR013538">
    <property type="entry name" value="ASHA1/2-like_C"/>
</dbReference>
<comment type="caution">
    <text evidence="3">The sequence shown here is derived from an EMBL/GenBank/DDBJ whole genome shotgun (WGS) entry which is preliminary data.</text>
</comment>
<dbReference type="CDD" id="cd07826">
    <property type="entry name" value="SRPBCC_CalC_Aha1-like_9"/>
    <property type="match status" value="1"/>
</dbReference>
<sequence>MTTTNTHDTQILVDTEVPLVRIIREFDAPVEKVFRAHTDVDLFRQWNGPRGYKMDVPHFDCRTGGSYRYTHTTDTGFVAGFYGSFHEVRENELIVQTFTFDGVPDGVALEKLHFEDLGNGRTRLTATSLVDSFEDRDAFVASGMETGVNEGYEKLDELLAS</sequence>